<reference evidence="2 3" key="1">
    <citation type="submission" date="2018-02" db="EMBL/GenBank/DDBJ databases">
        <title>Genomic Encyclopedia of Archaeal and Bacterial Type Strains, Phase II (KMG-II): from individual species to whole genera.</title>
        <authorList>
            <person name="Goeker M."/>
        </authorList>
    </citation>
    <scope>NUCLEOTIDE SEQUENCE [LARGE SCALE GENOMIC DNA]</scope>
    <source>
        <strain evidence="2 3">DSM 3808</strain>
    </source>
</reference>
<feature type="transmembrane region" description="Helical" evidence="1">
    <location>
        <begin position="53"/>
        <end position="72"/>
    </location>
</feature>
<organism evidence="2 3">
    <name type="scientific">Lacrimispora xylanisolvens</name>
    <dbReference type="NCBI Taxonomy" id="384636"/>
    <lineage>
        <taxon>Bacteria</taxon>
        <taxon>Bacillati</taxon>
        <taxon>Bacillota</taxon>
        <taxon>Clostridia</taxon>
        <taxon>Lachnospirales</taxon>
        <taxon>Lachnospiraceae</taxon>
        <taxon>Lacrimispora</taxon>
    </lineage>
</organism>
<protein>
    <recommendedName>
        <fullName evidence="4">Zinc ribbon protein</fullName>
    </recommendedName>
</protein>
<accession>A0A2S6HYD8</accession>
<name>A0A2S6HYD8_9FIRM</name>
<dbReference type="AlphaFoldDB" id="A0A2S6HYD8"/>
<evidence type="ECO:0000256" key="1">
    <source>
        <dbReference type="SAM" id="Phobius"/>
    </source>
</evidence>
<keyword evidence="1" id="KW-1133">Transmembrane helix</keyword>
<comment type="caution">
    <text evidence="2">The sequence shown here is derived from an EMBL/GenBank/DDBJ whole genome shotgun (WGS) entry which is preliminary data.</text>
</comment>
<keyword evidence="3" id="KW-1185">Reference proteome</keyword>
<evidence type="ECO:0000313" key="3">
    <source>
        <dbReference type="Proteomes" id="UP000237749"/>
    </source>
</evidence>
<keyword evidence="1" id="KW-0472">Membrane</keyword>
<dbReference type="EMBL" id="PTJA01000001">
    <property type="protein sequence ID" value="PPK83090.1"/>
    <property type="molecule type" value="Genomic_DNA"/>
</dbReference>
<dbReference type="Proteomes" id="UP000237749">
    <property type="component" value="Unassembled WGS sequence"/>
</dbReference>
<evidence type="ECO:0008006" key="4">
    <source>
        <dbReference type="Google" id="ProtNLM"/>
    </source>
</evidence>
<dbReference type="OrthoDB" id="1089784at2"/>
<sequence>MYCKKCGQELAEDGMFCVHCGTKREVVSLDEESKSDPLEITPKSKKFNMKQQVGAMIIVLAIAIFALIGWQYSLVNRAKSLYDKNDYEAAYKTQKSIMNPASLGDYKDKIDVMYHITVDYNGWKQIKTNDTLQQVFAWSTLNKCVGYSMIAQESGCIDEVVSMASDVALWLHERNYNIEDNLKKQYKKSSFDFKPLSDTATDKEVEDIIDTYAILVPGSN</sequence>
<proteinExistence type="predicted"/>
<dbReference type="RefSeq" id="WP_104433562.1">
    <property type="nucleotide sequence ID" value="NZ_PTJA01000001.1"/>
</dbReference>
<evidence type="ECO:0000313" key="2">
    <source>
        <dbReference type="EMBL" id="PPK83090.1"/>
    </source>
</evidence>
<keyword evidence="1" id="KW-0812">Transmembrane</keyword>
<gene>
    <name evidence="2" type="ORF">BXY41_101150</name>
</gene>